<evidence type="ECO:0000313" key="1">
    <source>
        <dbReference type="EMBL" id="OLF09525.1"/>
    </source>
</evidence>
<proteinExistence type="predicted"/>
<organism evidence="1 2">
    <name type="scientific">Actinophytocola xinjiangensis</name>
    <dbReference type="NCBI Taxonomy" id="485602"/>
    <lineage>
        <taxon>Bacteria</taxon>
        <taxon>Bacillati</taxon>
        <taxon>Actinomycetota</taxon>
        <taxon>Actinomycetes</taxon>
        <taxon>Pseudonocardiales</taxon>
        <taxon>Pseudonocardiaceae</taxon>
    </lineage>
</organism>
<accession>A0A7Z1AX06</accession>
<reference evidence="1 2" key="1">
    <citation type="submission" date="2016-12" db="EMBL/GenBank/DDBJ databases">
        <title>The draft genome sequence of Actinophytocola xinjiangensis.</title>
        <authorList>
            <person name="Wang W."/>
            <person name="Yuan L."/>
        </authorList>
    </citation>
    <scope>NUCLEOTIDE SEQUENCE [LARGE SCALE GENOMIC DNA]</scope>
    <source>
        <strain evidence="1 2">CGMCC 4.4663</strain>
    </source>
</reference>
<dbReference type="AlphaFoldDB" id="A0A7Z1AX06"/>
<protein>
    <submittedName>
        <fullName evidence="1">Uncharacterized protein</fullName>
    </submittedName>
</protein>
<name>A0A7Z1AX06_9PSEU</name>
<gene>
    <name evidence="1" type="ORF">BLA60_20470</name>
</gene>
<evidence type="ECO:0000313" key="2">
    <source>
        <dbReference type="Proteomes" id="UP000185696"/>
    </source>
</evidence>
<comment type="caution">
    <text evidence="1">The sequence shown here is derived from an EMBL/GenBank/DDBJ whole genome shotgun (WGS) entry which is preliminary data.</text>
</comment>
<dbReference type="EMBL" id="MSIF01000009">
    <property type="protein sequence ID" value="OLF09525.1"/>
    <property type="molecule type" value="Genomic_DNA"/>
</dbReference>
<dbReference type="Proteomes" id="UP000185696">
    <property type="component" value="Unassembled WGS sequence"/>
</dbReference>
<sequence>MYIADGIGGGAVGGISANVKNFAKAAASGAFSVNETGGQALLAAINRMSNWIDEQATRVIYLAQPAPLGSSEGARTMQPFLQDVAQDQEGFITILQEFRESLDDAKRGIEAAMASYQNADTEFSSGFAPQ</sequence>
<keyword evidence="2" id="KW-1185">Reference proteome</keyword>